<reference evidence="2 3" key="1">
    <citation type="submission" date="2023-06" db="EMBL/GenBank/DDBJ databases">
        <title>Pelomonas sp. APW6 16S ribosomal RNA gene genome sequencing and assembly.</title>
        <authorList>
            <person name="Woo H."/>
        </authorList>
    </citation>
    <scope>NUCLEOTIDE SEQUENCE [LARGE SCALE GENOMIC DNA]</scope>
    <source>
        <strain evidence="2 3">APW6</strain>
    </source>
</reference>
<comment type="caution">
    <text evidence="2">The sequence shown here is derived from an EMBL/GenBank/DDBJ whole genome shotgun (WGS) entry which is preliminary data.</text>
</comment>
<protein>
    <submittedName>
        <fullName evidence="2">DUF3224 domain-containing protein</fullName>
    </submittedName>
</protein>
<dbReference type="InterPro" id="IPR023159">
    <property type="entry name" value="SO1590-like_sf"/>
</dbReference>
<dbReference type="EMBL" id="JASVDS010000001">
    <property type="protein sequence ID" value="MDL5030335.1"/>
    <property type="molecule type" value="Genomic_DNA"/>
</dbReference>
<proteinExistence type="predicted"/>
<keyword evidence="3" id="KW-1185">Reference proteome</keyword>
<organism evidence="2 3">
    <name type="scientific">Roseateles subflavus</name>
    <dbReference type="NCBI Taxonomy" id="3053353"/>
    <lineage>
        <taxon>Bacteria</taxon>
        <taxon>Pseudomonadati</taxon>
        <taxon>Pseudomonadota</taxon>
        <taxon>Betaproteobacteria</taxon>
        <taxon>Burkholderiales</taxon>
        <taxon>Sphaerotilaceae</taxon>
        <taxon>Roseateles</taxon>
    </lineage>
</organism>
<name>A0ABT7LBV3_9BURK</name>
<feature type="signal peptide" evidence="1">
    <location>
        <begin position="1"/>
        <end position="30"/>
    </location>
</feature>
<dbReference type="RefSeq" id="WP_285980475.1">
    <property type="nucleotide sequence ID" value="NZ_JASVDS010000001.1"/>
</dbReference>
<evidence type="ECO:0000313" key="3">
    <source>
        <dbReference type="Proteomes" id="UP001238603"/>
    </source>
</evidence>
<evidence type="ECO:0000256" key="1">
    <source>
        <dbReference type="SAM" id="SignalP"/>
    </source>
</evidence>
<dbReference type="SUPFAM" id="SSF159238">
    <property type="entry name" value="SO1590-like"/>
    <property type="match status" value="1"/>
</dbReference>
<keyword evidence="1" id="KW-0732">Signal</keyword>
<dbReference type="InterPro" id="IPR021607">
    <property type="entry name" value="DUF3224"/>
</dbReference>
<gene>
    <name evidence="2" type="ORF">QRD43_00340</name>
</gene>
<dbReference type="Proteomes" id="UP001238603">
    <property type="component" value="Unassembled WGS sequence"/>
</dbReference>
<dbReference type="Pfam" id="PF11528">
    <property type="entry name" value="DUF3224"/>
    <property type="match status" value="1"/>
</dbReference>
<dbReference type="Gene3D" id="2.40.350.10">
    <property type="entry name" value="SO1590-like"/>
    <property type="match status" value="1"/>
</dbReference>
<accession>A0ABT7LBV3</accession>
<evidence type="ECO:0000313" key="2">
    <source>
        <dbReference type="EMBL" id="MDL5030335.1"/>
    </source>
</evidence>
<feature type="chain" id="PRO_5046233913" evidence="1">
    <location>
        <begin position="31"/>
        <end position="183"/>
    </location>
</feature>
<sequence length="183" mass="18885">MTAPFFMSARRRGLAAVAAAALFWSPLAMAHSPTPASPKIPAPATPLRAAGTFKVQIQAPQAMSSPEGGPAQARRALEKQFEGDLQGRSLGDMLAAGQPQQGEAAYVALESFSGTLQGRAGGFALAHLGIMHAGTQDLRIVIVPGSGTGALQGISGELRLRIEAGTHHYELVYTLPASAATSQ</sequence>